<name>A0AA39ZYC0_9PEZI</name>
<dbReference type="Gene3D" id="2.130.10.10">
    <property type="entry name" value="YVTN repeat-like/Quinoprotein amine dehydrogenase"/>
    <property type="match status" value="3"/>
</dbReference>
<dbReference type="InterPro" id="IPR056884">
    <property type="entry name" value="NPHP3-like_N"/>
</dbReference>
<dbReference type="InterPro" id="IPR024977">
    <property type="entry name" value="Apc4-like_WD40_dom"/>
</dbReference>
<dbReference type="Pfam" id="PF12894">
    <property type="entry name" value="ANAPC4_WD40"/>
    <property type="match status" value="1"/>
</dbReference>
<dbReference type="Gene3D" id="3.40.50.300">
    <property type="entry name" value="P-loop containing nucleotide triphosphate hydrolases"/>
    <property type="match status" value="1"/>
</dbReference>
<dbReference type="Pfam" id="PF24883">
    <property type="entry name" value="NPHP3_N"/>
    <property type="match status" value="1"/>
</dbReference>
<reference evidence="8" key="1">
    <citation type="submission" date="2023-06" db="EMBL/GenBank/DDBJ databases">
        <title>Genome-scale phylogeny and comparative genomics of the fungal order Sordariales.</title>
        <authorList>
            <consortium name="Lawrence Berkeley National Laboratory"/>
            <person name="Hensen N."/>
            <person name="Bonometti L."/>
            <person name="Westerberg I."/>
            <person name="Brannstrom I.O."/>
            <person name="Guillou S."/>
            <person name="Cros-Aarteil S."/>
            <person name="Calhoun S."/>
            <person name="Haridas S."/>
            <person name="Kuo A."/>
            <person name="Mondo S."/>
            <person name="Pangilinan J."/>
            <person name="Riley R."/>
            <person name="Labutti K."/>
            <person name="Andreopoulos B."/>
            <person name="Lipzen A."/>
            <person name="Chen C."/>
            <person name="Yanf M."/>
            <person name="Daum C."/>
            <person name="Ng V."/>
            <person name="Clum A."/>
            <person name="Steindorff A."/>
            <person name="Ohm R."/>
            <person name="Martin F."/>
            <person name="Silar P."/>
            <person name="Natvig D."/>
            <person name="Lalanne C."/>
            <person name="Gautier V."/>
            <person name="Ament-Velasquez S.L."/>
            <person name="Kruys A."/>
            <person name="Hutchinson M.I."/>
            <person name="Powell A.J."/>
            <person name="Barry K."/>
            <person name="Miller A.N."/>
            <person name="Grigoriev I.V."/>
            <person name="Debuchy R."/>
            <person name="Gladieux P."/>
            <person name="Thoren M.H."/>
            <person name="Johannesson H."/>
        </authorList>
    </citation>
    <scope>NUCLEOTIDE SEQUENCE</scope>
    <source>
        <strain evidence="8">CBS 540.89</strain>
    </source>
</reference>
<feature type="compositionally biased region" description="Polar residues" evidence="3">
    <location>
        <begin position="68"/>
        <end position="80"/>
    </location>
</feature>
<dbReference type="InterPro" id="IPR054471">
    <property type="entry name" value="GPIID_WHD"/>
</dbReference>
<dbReference type="PANTHER" id="PTHR10039">
    <property type="entry name" value="AMELOGENIN"/>
    <property type="match status" value="1"/>
</dbReference>
<evidence type="ECO:0000256" key="2">
    <source>
        <dbReference type="ARBA" id="ARBA00022737"/>
    </source>
</evidence>
<protein>
    <recommendedName>
        <fullName evidence="10">GPI inositol-deacylase</fullName>
    </recommendedName>
</protein>
<dbReference type="Pfam" id="PF05057">
    <property type="entry name" value="DUF676"/>
    <property type="match status" value="1"/>
</dbReference>
<proteinExistence type="inferred from homology"/>
<dbReference type="Proteomes" id="UP001172159">
    <property type="component" value="Unassembled WGS sequence"/>
</dbReference>
<comment type="caution">
    <text evidence="8">The sequence shown here is derived from an EMBL/GenBank/DDBJ whole genome shotgun (WGS) entry which is preliminary data.</text>
</comment>
<evidence type="ECO:0000259" key="4">
    <source>
        <dbReference type="Pfam" id="PF05057"/>
    </source>
</evidence>
<dbReference type="InterPro" id="IPR036322">
    <property type="entry name" value="WD40_repeat_dom_sf"/>
</dbReference>
<accession>A0AA39ZYC0</accession>
<dbReference type="SUPFAM" id="SSF50978">
    <property type="entry name" value="WD40 repeat-like"/>
    <property type="match status" value="1"/>
</dbReference>
<evidence type="ECO:0000256" key="1">
    <source>
        <dbReference type="ARBA" id="ARBA00007920"/>
    </source>
</evidence>
<organism evidence="8 9">
    <name type="scientific">Apiosordaria backusii</name>
    <dbReference type="NCBI Taxonomy" id="314023"/>
    <lineage>
        <taxon>Eukaryota</taxon>
        <taxon>Fungi</taxon>
        <taxon>Dikarya</taxon>
        <taxon>Ascomycota</taxon>
        <taxon>Pezizomycotina</taxon>
        <taxon>Sordariomycetes</taxon>
        <taxon>Sordariomycetidae</taxon>
        <taxon>Sordariales</taxon>
        <taxon>Lasiosphaeriaceae</taxon>
        <taxon>Apiosordaria</taxon>
    </lineage>
</organism>
<dbReference type="InterPro" id="IPR027417">
    <property type="entry name" value="P-loop_NTPase"/>
</dbReference>
<dbReference type="InterPro" id="IPR007751">
    <property type="entry name" value="DUF676_lipase-like"/>
</dbReference>
<evidence type="ECO:0000259" key="6">
    <source>
        <dbReference type="Pfam" id="PF22939"/>
    </source>
</evidence>
<evidence type="ECO:0000256" key="3">
    <source>
        <dbReference type="SAM" id="MobiDB-lite"/>
    </source>
</evidence>
<keyword evidence="2" id="KW-0677">Repeat</keyword>
<feature type="domain" description="DUF676" evidence="4">
    <location>
        <begin position="113"/>
        <end position="243"/>
    </location>
</feature>
<gene>
    <name evidence="8" type="ORF">B0T21DRAFT_353139</name>
</gene>
<evidence type="ECO:0000313" key="9">
    <source>
        <dbReference type="Proteomes" id="UP001172159"/>
    </source>
</evidence>
<comment type="similarity">
    <text evidence="1">Belongs to the putative lipase ROG1 family.</text>
</comment>
<dbReference type="SUPFAM" id="SSF53474">
    <property type="entry name" value="alpha/beta-Hydrolases"/>
    <property type="match status" value="1"/>
</dbReference>
<dbReference type="EMBL" id="JAUKTV010000020">
    <property type="protein sequence ID" value="KAK0705839.1"/>
    <property type="molecule type" value="Genomic_DNA"/>
</dbReference>
<dbReference type="PANTHER" id="PTHR10039:SF16">
    <property type="entry name" value="GPI INOSITOL-DEACYLASE"/>
    <property type="match status" value="1"/>
</dbReference>
<feature type="domain" description="GPI inositol-deacylase winged helix" evidence="6">
    <location>
        <begin position="679"/>
        <end position="752"/>
    </location>
</feature>
<evidence type="ECO:0008006" key="10">
    <source>
        <dbReference type="Google" id="ProtNLM"/>
    </source>
</evidence>
<dbReference type="InterPro" id="IPR029058">
    <property type="entry name" value="AB_hydrolase_fold"/>
</dbReference>
<feature type="region of interest" description="Disordered" evidence="3">
    <location>
        <begin position="1"/>
        <end position="98"/>
    </location>
</feature>
<feature type="domain" description="Nephrocystin 3-like N-terminal" evidence="7">
    <location>
        <begin position="406"/>
        <end position="567"/>
    </location>
</feature>
<evidence type="ECO:0000313" key="8">
    <source>
        <dbReference type="EMBL" id="KAK0705839.1"/>
    </source>
</evidence>
<dbReference type="InterPro" id="IPR015943">
    <property type="entry name" value="WD40/YVTN_repeat-like_dom_sf"/>
</dbReference>
<dbReference type="Gene3D" id="3.40.50.1820">
    <property type="entry name" value="alpha/beta hydrolase"/>
    <property type="match status" value="1"/>
</dbReference>
<sequence>MWRRLKVGRSARSQDNDPLDPFPSITLPIEETTRQSTRSSALPKDIPRHHSLPEPTLKAATSGDVPSHRSSVFANPNNGLSSQHQRQRSQDRRNDPLGLSILCTPPDRTVDILFIHGLGGTSLRTWCWDRDLDFFWPQLWLARDLPTARVLTYGYNTNFSSKKEQASSTIGDFATDLLFRMKYGENTPERMGQVPIVVVAHSMGGLVFKKAFSQGYLNPEYKEIVAMIKAVLFMATPHRGTDLADTLNKLLSSSLFGHSPKEYITQLSRRSPTIDELNETFRHHASKLSIFSFYETLTTPVGPSSVLILDKATSITGYPNETPTPLIANHHTVCKFASPEDPNYVAVIGAIRSVAGSPSLPLTSYSDIDSDGPIPEEDVQTLSDLLGITGPPEEDLVSSRLVRKHGTCHRFLQHEEVDEWIRSNSRKLLWTHGPPGNGKSTTSSFVIEHLLSDGHNCSYFFFKYRQRNKCTTGDMLRSLAYQTALQLPAFRHGLIELAKSGVRLAKVNSSIVWEKVFSRIFVPINTKRQFHWVIDGIDESESSKQVVEFLSRIADFESTVMVLALSRPLANIAQAFQLARKKVPVLEMPLPDNSEDIRLTVAEEVDYLLSEDDFKQEAVNEIAARSHGNFLWASLVTKQVVKCHRKDQVKQVLDSTPDGMDQLYDRMLDAIVALELDDDKALAKILLTWAMHAQRPVTVEQLAEIYPKELNYIMDITHTISHVCGQFVVVDSLRRITLVHHSAREYLKRSKKRWPFNLNVELANEEIFGKCLITLCDKGLRRKINMLSLPRFLPYAATSWAAHLGACSSDSDRVLDALIRFFSGPFPLAWIQYLAKTTHLGDLFGVSRQLTSYLRKRRKGNDERSPLLHRLTDLALIETWALDLMKLPPKFGRHLTEAPELIYKCIPALSPTASIIHQRFRSNPAATLSVSGVSNQEWDDCLARVSSGSGRALRLASSPSHLAVASDVPKGSLTIWDTDLFQEQQTFVLDEHIWELAFNVSGSLLACYSFSKTTIWKTVDWSLELSVENPRQERAIEISFDGNHTLLMVSEQRRVYKITIGKAANVWDQLDPVLLEEPGVPPGDNKVVWHPSGAEVVGIYGQIFKWSPLEDTYEEVTVDPSESRDATPHGILCSPSGRVFITMDVAGCIKIWDYASMSLLYKLKSEDRINQIDFSHDSLRFYDLRGSYCNIWEPNCLLRIADLSSAEGMVSDTDSVADSFWSDTADTLMTTISYPTSEAYSESKPAVTIISPGNTSSELLAYATADGSIYVYDMISDKRHQIAKAMFKMAVVGLVWSPDDEQLAYFLSNGGVAIMSVTISKSAQVSVSSGVLYTEKKAPTDRGRTLQIEFASDGKQLLVVGSRKAQVLSVQENEVRVVLESEIQEPTSRRWKQHPTQPGNLLHFTDDQVQVFSWSDLQDYSLSFPLSLHHALPLSTAPATIDAILDSHNSDLMLLRTKQMHMNRPRYGFLVLTTPNLNSAPIRALTVDAAFIPNLSLPLGILSGGELVFLDKHLWVCTTNKSSLLATVETTEKQELDVTRHFFLPRNWVTDGGLNLCRLLGDGTLLCPTKGEVAVLKGIAN</sequence>
<keyword evidence="9" id="KW-1185">Reference proteome</keyword>
<dbReference type="Pfam" id="PF22939">
    <property type="entry name" value="WHD_GPIID"/>
    <property type="match status" value="1"/>
</dbReference>
<dbReference type="SUPFAM" id="SSF52540">
    <property type="entry name" value="P-loop containing nucleoside triphosphate hydrolases"/>
    <property type="match status" value="1"/>
</dbReference>
<evidence type="ECO:0000259" key="7">
    <source>
        <dbReference type="Pfam" id="PF24883"/>
    </source>
</evidence>
<feature type="domain" description="Anaphase-promoting complex subunit 4-like WD40" evidence="5">
    <location>
        <begin position="1256"/>
        <end position="1321"/>
    </location>
</feature>
<evidence type="ECO:0000259" key="5">
    <source>
        <dbReference type="Pfam" id="PF12894"/>
    </source>
</evidence>